<evidence type="ECO:0000256" key="2">
    <source>
        <dbReference type="ARBA" id="ARBA00022475"/>
    </source>
</evidence>
<evidence type="ECO:0000313" key="11">
    <source>
        <dbReference type="EMBL" id="SUN75861.1"/>
    </source>
</evidence>
<name>A0A380KWD0_9STRE</name>
<evidence type="ECO:0000256" key="7">
    <source>
        <dbReference type="ARBA" id="ARBA00022989"/>
    </source>
</evidence>
<comment type="subcellular location">
    <subcellularLocation>
        <location evidence="1">Cell membrane</location>
        <topology evidence="1">Multi-pass membrane protein</topology>
    </subcellularLocation>
</comment>
<keyword evidence="2" id="KW-1003">Cell membrane</keyword>
<dbReference type="CDD" id="cd18773">
    <property type="entry name" value="PDC1_HK_sensor"/>
    <property type="match status" value="1"/>
</dbReference>
<dbReference type="InterPro" id="IPR003594">
    <property type="entry name" value="HATPase_dom"/>
</dbReference>
<keyword evidence="12" id="KW-1185">Reference proteome</keyword>
<dbReference type="PROSITE" id="PS50885">
    <property type="entry name" value="HAMP"/>
    <property type="match status" value="1"/>
</dbReference>
<dbReference type="SMART" id="SM00304">
    <property type="entry name" value="HAMP"/>
    <property type="match status" value="1"/>
</dbReference>
<dbReference type="CDD" id="cd06225">
    <property type="entry name" value="HAMP"/>
    <property type="match status" value="1"/>
</dbReference>
<feature type="domain" description="HAMP" evidence="10">
    <location>
        <begin position="302"/>
        <end position="354"/>
    </location>
</feature>
<keyword evidence="3" id="KW-0597">Phosphoprotein</keyword>
<reference evidence="11" key="1">
    <citation type="submission" date="2018-06" db="EMBL/GenBank/DDBJ databases">
        <authorList>
            <consortium name="Pathogen Informatics"/>
            <person name="Doyle S."/>
        </authorList>
    </citation>
    <scope>NUCLEOTIDE SEQUENCE [LARGE SCALE GENOMIC DNA]</scope>
    <source>
        <strain evidence="11">NCTC13765</strain>
    </source>
</reference>
<protein>
    <submittedName>
        <fullName evidence="11">Histidine kinase</fullName>
        <ecNumber evidence="11">2.7.13.3</ecNumber>
    </submittedName>
</protein>
<evidence type="ECO:0000256" key="4">
    <source>
        <dbReference type="ARBA" id="ARBA00022679"/>
    </source>
</evidence>
<dbReference type="SMART" id="SM00387">
    <property type="entry name" value="HATPase_c"/>
    <property type="match status" value="1"/>
</dbReference>
<dbReference type="AlphaFoldDB" id="A0A380KWD0"/>
<dbReference type="Gene3D" id="3.30.565.10">
    <property type="entry name" value="Histidine kinase-like ATPase, C-terminal domain"/>
    <property type="match status" value="1"/>
</dbReference>
<keyword evidence="4 11" id="KW-0808">Transferase</keyword>
<dbReference type="RefSeq" id="WP_018372397.1">
    <property type="nucleotide sequence ID" value="NZ_UHFR01000005.1"/>
</dbReference>
<dbReference type="GO" id="GO:0005886">
    <property type="term" value="C:plasma membrane"/>
    <property type="evidence" value="ECO:0007669"/>
    <property type="project" value="UniProtKB-SubCell"/>
</dbReference>
<accession>A0A380KWD0</accession>
<dbReference type="Gene3D" id="3.30.450.20">
    <property type="entry name" value="PAS domain"/>
    <property type="match status" value="2"/>
</dbReference>
<keyword evidence="7 9" id="KW-1133">Transmembrane helix</keyword>
<keyword evidence="6 11" id="KW-0418">Kinase</keyword>
<dbReference type="Pfam" id="PF00672">
    <property type="entry name" value="HAMP"/>
    <property type="match status" value="1"/>
</dbReference>
<evidence type="ECO:0000256" key="6">
    <source>
        <dbReference type="ARBA" id="ARBA00022777"/>
    </source>
</evidence>
<dbReference type="Pfam" id="PF02518">
    <property type="entry name" value="HATPase_c"/>
    <property type="match status" value="1"/>
</dbReference>
<evidence type="ECO:0000256" key="8">
    <source>
        <dbReference type="ARBA" id="ARBA00023136"/>
    </source>
</evidence>
<evidence type="ECO:0000256" key="3">
    <source>
        <dbReference type="ARBA" id="ARBA00022553"/>
    </source>
</evidence>
<dbReference type="SUPFAM" id="SSF55874">
    <property type="entry name" value="ATPase domain of HSP90 chaperone/DNA topoisomerase II/histidine kinase"/>
    <property type="match status" value="1"/>
</dbReference>
<dbReference type="EMBL" id="UHFR01000005">
    <property type="protein sequence ID" value="SUN75861.1"/>
    <property type="molecule type" value="Genomic_DNA"/>
</dbReference>
<dbReference type="OrthoDB" id="9776552at2"/>
<dbReference type="PANTHER" id="PTHR42713:SF2">
    <property type="entry name" value="TWO-COMPONENT SENSOR KINASE YESM"/>
    <property type="match status" value="1"/>
</dbReference>
<evidence type="ECO:0000313" key="12">
    <source>
        <dbReference type="Proteomes" id="UP000254634"/>
    </source>
</evidence>
<dbReference type="InterPro" id="IPR036890">
    <property type="entry name" value="HATPase_C_sf"/>
</dbReference>
<dbReference type="Proteomes" id="UP000254634">
    <property type="component" value="Unassembled WGS sequence"/>
</dbReference>
<dbReference type="InterPro" id="IPR003660">
    <property type="entry name" value="HAMP_dom"/>
</dbReference>
<evidence type="ECO:0000259" key="10">
    <source>
        <dbReference type="PROSITE" id="PS50885"/>
    </source>
</evidence>
<dbReference type="InterPro" id="IPR010559">
    <property type="entry name" value="Sig_transdc_His_kin_internal"/>
</dbReference>
<feature type="transmembrane region" description="Helical" evidence="9">
    <location>
        <begin position="278"/>
        <end position="301"/>
    </location>
</feature>
<organism evidence="11 12">
    <name type="scientific">Streptococcus massiliensis</name>
    <dbReference type="NCBI Taxonomy" id="313439"/>
    <lineage>
        <taxon>Bacteria</taxon>
        <taxon>Bacillati</taxon>
        <taxon>Bacillota</taxon>
        <taxon>Bacilli</taxon>
        <taxon>Lactobacillales</taxon>
        <taxon>Streptococcaceae</taxon>
        <taxon>Streptococcus</taxon>
    </lineage>
</organism>
<proteinExistence type="predicted"/>
<dbReference type="Gene3D" id="6.10.340.10">
    <property type="match status" value="1"/>
</dbReference>
<dbReference type="PANTHER" id="PTHR42713">
    <property type="entry name" value="HISTIDINE KINASE-RELATED"/>
    <property type="match status" value="1"/>
</dbReference>
<gene>
    <name evidence="11" type="primary">yehU_1</name>
    <name evidence="11" type="ORF">NCTC13765_00301</name>
</gene>
<evidence type="ECO:0000256" key="1">
    <source>
        <dbReference type="ARBA" id="ARBA00004651"/>
    </source>
</evidence>
<dbReference type="Pfam" id="PF02743">
    <property type="entry name" value="dCache_1"/>
    <property type="match status" value="1"/>
</dbReference>
<evidence type="ECO:0000256" key="9">
    <source>
        <dbReference type="SAM" id="Phobius"/>
    </source>
</evidence>
<keyword evidence="5 9" id="KW-0812">Transmembrane</keyword>
<dbReference type="InterPro" id="IPR051552">
    <property type="entry name" value="HptR"/>
</dbReference>
<dbReference type="GO" id="GO:0000155">
    <property type="term" value="F:phosphorelay sensor kinase activity"/>
    <property type="evidence" value="ECO:0007669"/>
    <property type="project" value="InterPro"/>
</dbReference>
<dbReference type="Pfam" id="PF06580">
    <property type="entry name" value="His_kinase"/>
    <property type="match status" value="1"/>
</dbReference>
<dbReference type="STRING" id="1123307.GCA_000380065_01680"/>
<dbReference type="EC" id="2.7.13.3" evidence="11"/>
<dbReference type="InterPro" id="IPR033479">
    <property type="entry name" value="dCache_1"/>
</dbReference>
<keyword evidence="8 9" id="KW-0472">Membrane</keyword>
<evidence type="ECO:0000256" key="5">
    <source>
        <dbReference type="ARBA" id="ARBA00022692"/>
    </source>
</evidence>
<sequence length="563" mass="63523">MKKRFSLLIQLVLYLFLLVLGLIGAVGALYYQTSSNSISQLTEQKTRDTIEQSSQFIAAYINKLKTTTTSLAENAQIKAFAGNSQDITSDTVVNLFKTVLSTDKDLVSATLVTKDGRTVSTDPNLTMQTSSDMMAENWYQLAIKNSSMPELTPARQNTAKNWVVSVTQEVTDGAGHNLGVLRLDIGYDTLAGYLDRLKLGKNGFSFIVNSQHQFVYHPKKSVYSSSQEMAAMKPYLGVTNGYTKKRAQFVYQRVIPDSHWTLIGVASLESLHQLQNQMMVSFVAIGLLATLLCALAIWLLLRRWIKPLRDLQQLILKIAGGEKGLRAKEQGAPELLDLACEFNRMLDTIDQLMLDVTQKEQKAREYELKALASQINPHFLYNTLDTIVWMAEFHDSRRVVDVTKSLATYFRLALNQGQEQIKLKDELEHVRQYLFIQQQRYGDKLNYEVAEAGAFADYQLPKLVLQPLVENAIYHGIKEVAHLGQIKVMVTEEKNHLVLSVYDNGKGMPSLASEKNGLRLGGVGLSNVDQRLRLQFGEAYHMEIESKENHFTNIKLFLPKEIK</sequence>